<dbReference type="AlphaFoldDB" id="A0A9W9MKB3"/>
<dbReference type="EMBL" id="JAPQKQ010000003">
    <property type="protein sequence ID" value="KAJ5202936.1"/>
    <property type="molecule type" value="Genomic_DNA"/>
</dbReference>
<reference evidence="2" key="2">
    <citation type="journal article" date="2023" name="IMA Fungus">
        <title>Comparative genomic study of the Penicillium genus elucidates a diverse pangenome and 15 lateral gene transfer events.</title>
        <authorList>
            <person name="Petersen C."/>
            <person name="Sorensen T."/>
            <person name="Nielsen M.R."/>
            <person name="Sondergaard T.E."/>
            <person name="Sorensen J.L."/>
            <person name="Fitzpatrick D.A."/>
            <person name="Frisvad J.C."/>
            <person name="Nielsen K.L."/>
        </authorList>
    </citation>
    <scope>NUCLEOTIDE SEQUENCE</scope>
    <source>
        <strain evidence="2">IBT 20477</strain>
    </source>
</reference>
<comment type="caution">
    <text evidence="2">The sequence shown here is derived from an EMBL/GenBank/DDBJ whole genome shotgun (WGS) entry which is preliminary data.</text>
</comment>
<dbReference type="OrthoDB" id="4355495at2759"/>
<keyword evidence="3" id="KW-1185">Reference proteome</keyword>
<proteinExistence type="predicted"/>
<evidence type="ECO:0000313" key="3">
    <source>
        <dbReference type="Proteomes" id="UP001150942"/>
    </source>
</evidence>
<evidence type="ECO:0000313" key="2">
    <source>
        <dbReference type="EMBL" id="KAJ5202936.1"/>
    </source>
</evidence>
<feature type="compositionally biased region" description="Acidic residues" evidence="1">
    <location>
        <begin position="46"/>
        <end position="63"/>
    </location>
</feature>
<dbReference type="Proteomes" id="UP001150942">
    <property type="component" value="Unassembled WGS sequence"/>
</dbReference>
<evidence type="ECO:0000256" key="1">
    <source>
        <dbReference type="SAM" id="MobiDB-lite"/>
    </source>
</evidence>
<feature type="compositionally biased region" description="Basic and acidic residues" evidence="1">
    <location>
        <begin position="73"/>
        <end position="88"/>
    </location>
</feature>
<accession>A0A9W9MKB3</accession>
<feature type="region of interest" description="Disordered" evidence="1">
    <location>
        <begin position="1"/>
        <end position="94"/>
    </location>
</feature>
<organism evidence="2 3">
    <name type="scientific">Penicillium cf. viridicatum</name>
    <dbReference type="NCBI Taxonomy" id="2972119"/>
    <lineage>
        <taxon>Eukaryota</taxon>
        <taxon>Fungi</taxon>
        <taxon>Dikarya</taxon>
        <taxon>Ascomycota</taxon>
        <taxon>Pezizomycotina</taxon>
        <taxon>Eurotiomycetes</taxon>
        <taxon>Eurotiomycetidae</taxon>
        <taxon>Eurotiales</taxon>
        <taxon>Aspergillaceae</taxon>
        <taxon>Penicillium</taxon>
    </lineage>
</organism>
<feature type="compositionally biased region" description="Basic and acidic residues" evidence="1">
    <location>
        <begin position="155"/>
        <end position="164"/>
    </location>
</feature>
<gene>
    <name evidence="2" type="ORF">N7449_005015</name>
</gene>
<reference evidence="2" key="1">
    <citation type="submission" date="2022-11" db="EMBL/GenBank/DDBJ databases">
        <authorList>
            <person name="Petersen C."/>
        </authorList>
    </citation>
    <scope>NUCLEOTIDE SEQUENCE</scope>
    <source>
        <strain evidence="2">IBT 20477</strain>
    </source>
</reference>
<sequence>MGGIRKVSHTHQRQNFRGRLQRALSLSSSESEDTQIPPRPGTGVTTEDESSLQDENDCSDDQENTNSADESEKEAPRERRIKSRHELDLQIPGQTELAADMNTVALECVAELETRMKSIESSSYDQSAWNETVRNDLADVIARLAIMETEIKKVAKQAENKATEGQKIGRSLRRRQ</sequence>
<feature type="compositionally biased region" description="Basic residues" evidence="1">
    <location>
        <begin position="1"/>
        <end position="20"/>
    </location>
</feature>
<feature type="region of interest" description="Disordered" evidence="1">
    <location>
        <begin position="155"/>
        <end position="176"/>
    </location>
</feature>
<name>A0A9W9MKB3_9EURO</name>
<protein>
    <submittedName>
        <fullName evidence="2">Uncharacterized protein</fullName>
    </submittedName>
</protein>